<dbReference type="RefSeq" id="WP_306889662.1">
    <property type="nucleotide sequence ID" value="NZ_JAUSVR010000004.1"/>
</dbReference>
<organism evidence="1 2">
    <name type="scientific">Ancylobacter amanitiformis</name>
    <dbReference type="NCBI Taxonomy" id="217069"/>
    <lineage>
        <taxon>Bacteria</taxon>
        <taxon>Pseudomonadati</taxon>
        <taxon>Pseudomonadota</taxon>
        <taxon>Alphaproteobacteria</taxon>
        <taxon>Hyphomicrobiales</taxon>
        <taxon>Xanthobacteraceae</taxon>
        <taxon>Ancylobacter</taxon>
    </lineage>
</organism>
<reference evidence="1 2" key="1">
    <citation type="submission" date="2023-07" db="EMBL/GenBank/DDBJ databases">
        <title>Genomic Encyclopedia of Type Strains, Phase IV (KMG-IV): sequencing the most valuable type-strain genomes for metagenomic binning, comparative biology and taxonomic classification.</title>
        <authorList>
            <person name="Goeker M."/>
        </authorList>
    </citation>
    <scope>NUCLEOTIDE SEQUENCE [LARGE SCALE GENOMIC DNA]</scope>
    <source>
        <strain evidence="1 2">DSM 15561</strain>
    </source>
</reference>
<dbReference type="Proteomes" id="UP001235094">
    <property type="component" value="Unassembled WGS sequence"/>
</dbReference>
<comment type="caution">
    <text evidence="1">The sequence shown here is derived from an EMBL/GenBank/DDBJ whole genome shotgun (WGS) entry which is preliminary data.</text>
</comment>
<gene>
    <name evidence="1" type="ORF">QOZ99_001835</name>
</gene>
<keyword evidence="2" id="KW-1185">Reference proteome</keyword>
<evidence type="ECO:0000313" key="1">
    <source>
        <dbReference type="EMBL" id="MDQ0510947.1"/>
    </source>
</evidence>
<protein>
    <submittedName>
        <fullName evidence="1">Uncharacterized protein</fullName>
    </submittedName>
</protein>
<evidence type="ECO:0000313" key="2">
    <source>
        <dbReference type="Proteomes" id="UP001235094"/>
    </source>
</evidence>
<proteinExistence type="predicted"/>
<accession>A0ABU0LQH1</accession>
<name>A0ABU0LQH1_9HYPH</name>
<dbReference type="EMBL" id="JAUSVR010000004">
    <property type="protein sequence ID" value="MDQ0510947.1"/>
    <property type="molecule type" value="Genomic_DNA"/>
</dbReference>
<sequence length="208" mass="24049">MTMLQRLPYLDRAISIDHSVEHSIRDYHVKGFDYICVRRSPTETIKLYFFDGDVTRLPEVVNPHDHRYDFDTWVIAGASENVWFDLDPRGQRFNRFHYRTPLNGGNGFIFAEEVNLAETRRLQREAGEHYFMHADELHTIRIVENETVLMLRQREDVVPLGVPTSTFARGDAPSLSGLYSRFTADEIIARLRRLHERTGIDLLGGGSG</sequence>